<evidence type="ECO:0000256" key="1">
    <source>
        <dbReference type="ARBA" id="ARBA00004613"/>
    </source>
</evidence>
<protein>
    <submittedName>
        <fullName evidence="7">Putative repeat protein (TIGR01451 family)</fullName>
    </submittedName>
</protein>
<feature type="domain" description="SD-repeat containing protein B" evidence="5">
    <location>
        <begin position="784"/>
        <end position="888"/>
    </location>
</feature>
<feature type="domain" description="SD-repeat containing protein B" evidence="5">
    <location>
        <begin position="659"/>
        <end position="764"/>
    </location>
</feature>
<dbReference type="Gene3D" id="2.60.40.10">
    <property type="entry name" value="Immunoglobulins"/>
    <property type="match status" value="9"/>
</dbReference>
<feature type="domain" description="Ig-like" evidence="6">
    <location>
        <begin position="1745"/>
        <end position="1830"/>
    </location>
</feature>
<gene>
    <name evidence="7" type="ORF">FHS57_003376</name>
</gene>
<dbReference type="InterPro" id="IPR051417">
    <property type="entry name" value="SDr/BOS_complex"/>
</dbReference>
<dbReference type="InterPro" id="IPR033764">
    <property type="entry name" value="Sdr_B"/>
</dbReference>
<evidence type="ECO:0000313" key="8">
    <source>
        <dbReference type="Proteomes" id="UP000541352"/>
    </source>
</evidence>
<dbReference type="Pfam" id="PF19081">
    <property type="entry name" value="Ig_7"/>
    <property type="match status" value="1"/>
</dbReference>
<keyword evidence="8" id="KW-1185">Reference proteome</keyword>
<dbReference type="Pfam" id="PF17210">
    <property type="entry name" value="SdrD_B"/>
    <property type="match status" value="9"/>
</dbReference>
<feature type="domain" description="SD-repeat containing protein B" evidence="5">
    <location>
        <begin position="1413"/>
        <end position="1533"/>
    </location>
</feature>
<feature type="domain" description="SD-repeat containing protein B" evidence="5">
    <location>
        <begin position="1037"/>
        <end position="1157"/>
    </location>
</feature>
<sequence>MEFTLPNTFYASNGKTGNTTVRFATAPATGINLAANNPSDYCPGTPDVIVTCFVNGNPLGGGTAGTGKALVKFPYNIANASTTGPTGLANAVDVGSVWGAAYQRETDKVFTAAFLKRHTGLLAAGLGGIFTTQLGATPSTALLVDLETFSGAPHNIDLGQSVIGTRTLPAAADGSSEDASAFGAVGKVGLGGMTISEDGRTLYVINLYQKKLISINIGVPAKTTITSADIKTYDIPNPGCTNGASRPFAVRYYQGKVYVGTICSAESAGGTQNNLNAYVYTFDPVATTFNTTAVANFSLNYPKGKVHTLETPAKWLPWSDNFADMYFGTANNPPAPRTMRPQPILSDIDFVENGDMVLGFIDRAGHQLGYRNRGVGSPYNANTYSGYIGGDILRLAKGSGTWTLESGGNVSGLTGAANSQGPGGGEFYSDDQFTGILVAGNPPEEIHQETYVGSSFTVPGSGEVLATVMDPLNTWSGGTSWFSNTTGKASKRYQIFSTTGDGGVTFGKAAGLGALELSCAPSPIEIGNRIWLDTNKNGIQDPGENGVSGVVVTLCDSTGATITTVTTDNNGNYYFSSLAGTNVTGIKYGVALKPFTKYRLKIPSASGSNVLTSTDALGNDLADNDFALNGANGELTLITGGSGANIHTYDGGYQPAVGSIGDYIWKDVNDNGKQDSGEVGVAGVILQLLQGATVLATDTTDANGLYGFPNLSAGTYQVKILVTSLPAGCVISSKSNAAGVADSLDSDFDPTTALSQTVTITPTGTGIAKDNPTIDGALYSPLGSIGNFVWKDTNNNGKQDSGEAGQAGIIVQLLQGSSVVDEDTTDVNGFYSFNNLTSDTYQVKLLLTSLPAGCVISSKPNAAGVADTLDSDFNAAGLSHLITIDTSKPAADTLRNNPHIDAALYSPKGSIGDYVWKDLNNNGIQDDGATGVKDVIVELYKGSTTGSPIAKDTTDASGAYGFTNLDAGDYYVKVVVTSLPVGCVISTKQDLGGDDTKDSDVSPVTGFSAKITLDPTLTGLSKDNPTIDAALYSPKGSIGDYVWKDQNNNGVQDSGEPAVAGVIVQLLNSTTSAVLATDTTNVNGLYLFSDLSSGTYQVKIVTTSLPAGCVISSQQNLGGDDTKDSDFNPTTGLSQVVTINALGTGIAKDNPTVDAGLYSPKGSIGDYVWKDQNNNGVQDASESGVAGVIVQLLNSTTSAVLATDTTDANGLYLFSNLSSGSYQVKIVTTSLPADCALSSQQDLGGDDEKDSDFNSTTGLSQVVTIDALGTGTAKDNLTVDAALYSLRGSIGDFVWKDQNDNGIQDPNESPVADVIVQLLQGGTVIATDTTNFNGLYLFPNLPNGTYQVKIVTTSLPDSCVISSKQDLGGDDTKDSDFNPTTGLSPLITINVSGTGIAKDNPTIDAALSTPKGSIGDYVWKDQNNNGVQDSGEPAVAGVIVQLLNSTTSAVLATDTTNVNGLYLFSDLSSGSYQVKIVTTSLPAGCVISSQQNLGGDDTKDSDFNPTTGLSQVVTINATGTGIAKDNPTVDAGLYSPKGSIGDYVWKDQNNNGVQDSGEPAVAGVIVQLLNSTTSAVLATDTTNVNGLYLFSDLSSGSYQVKIVTTSLPAGCVISSQQNLGGDDTKDSDFNPTTGLSQVVTINATGTGLAKDNPTVDAALVVPCVESSVTLTGPPACSADVQTYSITFTVTNKLGIVKVNKGTLSGNNPYTVTGIPSGASVIITDSLSAICKSDTTIVGPNCNCNPPVPVLLTPSMVACIGDTFPTLKATVVGLATVEWFSQQTGGTVLSTGLSFKPSGTVTGTTTYYAQARSTDQTCPTAVSTSRVPATINAQTCIDTVDLALKKSINTKIAQVGDVLTYTLKVWNESNKNATGVEVADSIATTVQFIAGSFVASRGSATISGNAIKWTIGNIAANGDTVTLRYQVRATQEGLHFNTAEISKVDQKDVDSTPGNGNPAEDDIDRQCFSVPFKVCPTNQVEASVPALYTNVQWFKDGGTTPVATGNVVLFSEVGIYTFTATNQTCPAGGCCPIIIEPGVNCCPEDLCVPFTIQKRKKK</sequence>
<feature type="domain" description="SD-repeat containing protein B" evidence="5">
    <location>
        <begin position="1289"/>
        <end position="1406"/>
    </location>
</feature>
<feature type="domain" description="SD-repeat containing protein B" evidence="5">
    <location>
        <begin position="1539"/>
        <end position="1658"/>
    </location>
</feature>
<evidence type="ECO:0000259" key="4">
    <source>
        <dbReference type="Pfam" id="PF01345"/>
    </source>
</evidence>
<dbReference type="InterPro" id="IPR047589">
    <property type="entry name" value="DUF11_rpt"/>
</dbReference>
<dbReference type="GO" id="GO:0005576">
    <property type="term" value="C:extracellular region"/>
    <property type="evidence" value="ECO:0007669"/>
    <property type="project" value="UniProtKB-SubCell"/>
</dbReference>
<organism evidence="7 8">
    <name type="scientific">Runella defluvii</name>
    <dbReference type="NCBI Taxonomy" id="370973"/>
    <lineage>
        <taxon>Bacteria</taxon>
        <taxon>Pseudomonadati</taxon>
        <taxon>Bacteroidota</taxon>
        <taxon>Cytophagia</taxon>
        <taxon>Cytophagales</taxon>
        <taxon>Spirosomataceae</taxon>
        <taxon>Runella</taxon>
    </lineage>
</organism>
<reference evidence="7 8" key="1">
    <citation type="submission" date="2020-08" db="EMBL/GenBank/DDBJ databases">
        <title>Genomic Encyclopedia of Type Strains, Phase IV (KMG-IV): sequencing the most valuable type-strain genomes for metagenomic binning, comparative biology and taxonomic classification.</title>
        <authorList>
            <person name="Goeker M."/>
        </authorList>
    </citation>
    <scope>NUCLEOTIDE SEQUENCE [LARGE SCALE GENOMIC DNA]</scope>
    <source>
        <strain evidence="7 8">DSM 17976</strain>
    </source>
</reference>
<feature type="domain" description="SD-repeat containing protein B" evidence="5">
    <location>
        <begin position="525"/>
        <end position="620"/>
    </location>
</feature>
<dbReference type="SUPFAM" id="SSF117074">
    <property type="entry name" value="Hypothetical protein PA1324"/>
    <property type="match status" value="9"/>
</dbReference>
<dbReference type="PANTHER" id="PTHR23303:SF15">
    <property type="entry name" value="COLOSSIN-A"/>
    <property type="match status" value="1"/>
</dbReference>
<proteinExistence type="predicted"/>
<dbReference type="RefSeq" id="WP_183975563.1">
    <property type="nucleotide sequence ID" value="NZ_JACIBY010000006.1"/>
</dbReference>
<comment type="subcellular location">
    <subcellularLocation>
        <location evidence="1">Secreted</location>
    </subcellularLocation>
</comment>
<comment type="caution">
    <text evidence="7">The sequence shown here is derived from an EMBL/GenBank/DDBJ whole genome shotgun (WGS) entry which is preliminary data.</text>
</comment>
<dbReference type="EMBL" id="JACIBY010000006">
    <property type="protein sequence ID" value="MBB3839370.1"/>
    <property type="molecule type" value="Genomic_DNA"/>
</dbReference>
<feature type="domain" description="SD-repeat containing protein B" evidence="5">
    <location>
        <begin position="910"/>
        <end position="1030"/>
    </location>
</feature>
<keyword evidence="3" id="KW-0732">Signal</keyword>
<dbReference type="InterPro" id="IPR001434">
    <property type="entry name" value="OmcB-like_DUF11"/>
</dbReference>
<dbReference type="Gene3D" id="2.60.40.1170">
    <property type="entry name" value="Mu homology domain, subdomain B"/>
    <property type="match status" value="1"/>
</dbReference>
<evidence type="ECO:0000259" key="6">
    <source>
        <dbReference type="Pfam" id="PF19081"/>
    </source>
</evidence>
<dbReference type="PANTHER" id="PTHR23303">
    <property type="entry name" value="CARBOXYPEPTIDASE REGULATORY REGION-CONTAINING"/>
    <property type="match status" value="1"/>
</dbReference>
<accession>A0A7W6ER71</accession>
<keyword evidence="2" id="KW-0964">Secreted</keyword>
<feature type="domain" description="DUF11" evidence="4">
    <location>
        <begin position="1840"/>
        <end position="1951"/>
    </location>
</feature>
<dbReference type="NCBIfam" id="TIGR01451">
    <property type="entry name" value="B_ant_repeat"/>
    <property type="match status" value="1"/>
</dbReference>
<dbReference type="InterPro" id="IPR013783">
    <property type="entry name" value="Ig-like_fold"/>
</dbReference>
<feature type="domain" description="SD-repeat containing protein B" evidence="5">
    <location>
        <begin position="1163"/>
        <end position="1282"/>
    </location>
</feature>
<dbReference type="InterPro" id="IPR044023">
    <property type="entry name" value="Ig_7"/>
</dbReference>
<evidence type="ECO:0000259" key="5">
    <source>
        <dbReference type="Pfam" id="PF17210"/>
    </source>
</evidence>
<evidence type="ECO:0000256" key="3">
    <source>
        <dbReference type="ARBA" id="ARBA00022729"/>
    </source>
</evidence>
<evidence type="ECO:0000256" key="2">
    <source>
        <dbReference type="ARBA" id="ARBA00022525"/>
    </source>
</evidence>
<dbReference type="Pfam" id="PF01345">
    <property type="entry name" value="DUF11"/>
    <property type="match status" value="1"/>
</dbReference>
<evidence type="ECO:0000313" key="7">
    <source>
        <dbReference type="EMBL" id="MBB3839370.1"/>
    </source>
</evidence>
<dbReference type="Proteomes" id="UP000541352">
    <property type="component" value="Unassembled WGS sequence"/>
</dbReference>
<name>A0A7W6ER71_9BACT</name>